<feature type="signal peptide" evidence="2">
    <location>
        <begin position="1"/>
        <end position="20"/>
    </location>
</feature>
<feature type="chain" id="PRO_5034031470" description="Protein YOP1" evidence="2">
    <location>
        <begin position="21"/>
        <end position="630"/>
    </location>
</feature>
<feature type="compositionally biased region" description="Basic and acidic residues" evidence="1">
    <location>
        <begin position="310"/>
        <end position="320"/>
    </location>
</feature>
<dbReference type="InterPro" id="IPR004345">
    <property type="entry name" value="TB2_DP1_HVA22"/>
</dbReference>
<feature type="region of interest" description="Disordered" evidence="1">
    <location>
        <begin position="385"/>
        <end position="630"/>
    </location>
</feature>
<evidence type="ECO:0000313" key="4">
    <source>
        <dbReference type="Proteomes" id="UP000521943"/>
    </source>
</evidence>
<evidence type="ECO:0000313" key="3">
    <source>
        <dbReference type="EMBL" id="KAF6748951.1"/>
    </source>
</evidence>
<comment type="caution">
    <text evidence="3">The sequence shown here is derived from an EMBL/GenBank/DDBJ whole genome shotgun (WGS) entry which is preliminary data.</text>
</comment>
<feature type="compositionally biased region" description="Low complexity" evidence="1">
    <location>
        <begin position="556"/>
        <end position="601"/>
    </location>
</feature>
<evidence type="ECO:0000256" key="1">
    <source>
        <dbReference type="SAM" id="MobiDB-lite"/>
    </source>
</evidence>
<feature type="compositionally biased region" description="Acidic residues" evidence="1">
    <location>
        <begin position="297"/>
        <end position="309"/>
    </location>
</feature>
<feature type="compositionally biased region" description="Gly residues" evidence="1">
    <location>
        <begin position="426"/>
        <end position="436"/>
    </location>
</feature>
<name>A0A8H6HNI9_9AGAR</name>
<feature type="compositionally biased region" description="Polar residues" evidence="1">
    <location>
        <begin position="390"/>
        <end position="404"/>
    </location>
</feature>
<gene>
    <name evidence="3" type="ORF">DFP72DRAFT_915116</name>
</gene>
<feature type="region of interest" description="Disordered" evidence="1">
    <location>
        <begin position="163"/>
        <end position="183"/>
    </location>
</feature>
<evidence type="ECO:0000256" key="2">
    <source>
        <dbReference type="SAM" id="SignalP"/>
    </source>
</evidence>
<feature type="region of interest" description="Disordered" evidence="1">
    <location>
        <begin position="269"/>
        <end position="344"/>
    </location>
</feature>
<reference evidence="3 4" key="1">
    <citation type="submission" date="2020-07" db="EMBL/GenBank/DDBJ databases">
        <title>Comparative genomics of pyrophilous fungi reveals a link between fire events and developmental genes.</title>
        <authorList>
            <consortium name="DOE Joint Genome Institute"/>
            <person name="Steindorff A.S."/>
            <person name="Carver A."/>
            <person name="Calhoun S."/>
            <person name="Stillman K."/>
            <person name="Liu H."/>
            <person name="Lipzen A."/>
            <person name="Pangilinan J."/>
            <person name="Labutti K."/>
            <person name="Bruns T.D."/>
            <person name="Grigoriev I.V."/>
        </authorList>
    </citation>
    <scope>NUCLEOTIDE SEQUENCE [LARGE SCALE GENOMIC DNA]</scope>
    <source>
        <strain evidence="3 4">CBS 144469</strain>
    </source>
</reference>
<feature type="compositionally biased region" description="Polar residues" evidence="1">
    <location>
        <begin position="173"/>
        <end position="183"/>
    </location>
</feature>
<keyword evidence="2" id="KW-0732">Signal</keyword>
<protein>
    <recommendedName>
        <fullName evidence="5">Protein YOP1</fullName>
    </recommendedName>
</protein>
<feature type="compositionally biased region" description="Polar residues" evidence="1">
    <location>
        <begin position="278"/>
        <end position="295"/>
    </location>
</feature>
<feature type="compositionally biased region" description="Low complexity" evidence="1">
    <location>
        <begin position="413"/>
        <end position="425"/>
    </location>
</feature>
<sequence length="630" mass="66352">MSLFVPVLRLAMLFLNVWDAYKTLKPPPPSLRDPTRPSVRASTQRKRDMKGVLAVWIVWCSFAAYERLVESFVSLFIPFYDEFKSMFMLFLILTRARGAEPIFLHIIRPLIKPYTSTLDGVFDLLRHIGDFLFALSSFPVHLAIARWHRWRNPPEEPDVSIIEESDSETSSSQAYSVAPSASSRITRDAAQHEIWVPPQEEEILELTLEEKAVEEWSKYPAFPSAYPASPTTTHSFLESASSFSQSLAEASMYGSSQGFQRSLLSARNRQNPGYGIHQRSTATNSGSATAVQPSQYDEVDDSMDEDHDHEEEYDHYDRDALLSPGPYKSNASYESGSEVDYDEEDSFNMTLRTPLPPHGAARSRALMARLTIPLPLGSVNSANSMNSNSTALPSARTTASTLRTGSEGGGSDDAGSLGPSPDVGADGLGLLIGGGGDSEDLERTRKAAAELTEGSDAGDGLDDDEEDANGDADGDAEIDADGDAAMEDGEGEFKKGAGGQAVKPDVKRRRGAAANANGGPRAGAGPRKPLAAKPGANSSSVSAAAKGGVKGGAKGNGTTPSLSSASASAAAGLAKKSAPVRPPGRAGAGAGVAAKGAVVNGLKGGPGKIQKGAGMVGARQVRATASGSST</sequence>
<organism evidence="3 4">
    <name type="scientific">Ephemerocybe angulata</name>
    <dbReference type="NCBI Taxonomy" id="980116"/>
    <lineage>
        <taxon>Eukaryota</taxon>
        <taxon>Fungi</taxon>
        <taxon>Dikarya</taxon>
        <taxon>Basidiomycota</taxon>
        <taxon>Agaricomycotina</taxon>
        <taxon>Agaricomycetes</taxon>
        <taxon>Agaricomycetidae</taxon>
        <taxon>Agaricales</taxon>
        <taxon>Agaricineae</taxon>
        <taxon>Psathyrellaceae</taxon>
        <taxon>Ephemerocybe</taxon>
    </lineage>
</organism>
<feature type="compositionally biased region" description="Acidic residues" evidence="1">
    <location>
        <begin position="459"/>
        <end position="490"/>
    </location>
</feature>
<feature type="compositionally biased region" description="Low complexity" evidence="1">
    <location>
        <begin position="512"/>
        <end position="547"/>
    </location>
</feature>
<dbReference type="OrthoDB" id="434647at2759"/>
<keyword evidence="4" id="KW-1185">Reference proteome</keyword>
<proteinExistence type="predicted"/>
<dbReference type="Pfam" id="PF03134">
    <property type="entry name" value="TB2_DP1_HVA22"/>
    <property type="match status" value="1"/>
</dbReference>
<evidence type="ECO:0008006" key="5">
    <source>
        <dbReference type="Google" id="ProtNLM"/>
    </source>
</evidence>
<accession>A0A8H6HNI9</accession>
<dbReference type="EMBL" id="JACGCI010000067">
    <property type="protein sequence ID" value="KAF6748951.1"/>
    <property type="molecule type" value="Genomic_DNA"/>
</dbReference>
<dbReference type="Proteomes" id="UP000521943">
    <property type="component" value="Unassembled WGS sequence"/>
</dbReference>
<dbReference type="AlphaFoldDB" id="A0A8H6HNI9"/>